<proteinExistence type="predicted"/>
<dbReference type="Proteomes" id="UP000009168">
    <property type="component" value="Unassembled WGS sequence"/>
</dbReference>
<keyword evidence="3" id="KW-1185">Reference proteome</keyword>
<dbReference type="KEGG" id="tet:TTHERM_00938970"/>
<accession>Q22DP5</accession>
<evidence type="ECO:0000313" key="3">
    <source>
        <dbReference type="Proteomes" id="UP000009168"/>
    </source>
</evidence>
<gene>
    <name evidence="2" type="ORF">TTHERM_00938970</name>
</gene>
<feature type="signal peptide" evidence="1">
    <location>
        <begin position="1"/>
        <end position="19"/>
    </location>
</feature>
<dbReference type="AlphaFoldDB" id="Q22DP5"/>
<dbReference type="InterPro" id="IPR009030">
    <property type="entry name" value="Growth_fac_rcpt_cys_sf"/>
</dbReference>
<protein>
    <recommendedName>
        <fullName evidence="4">Transmembrane protein</fullName>
    </recommendedName>
</protein>
<evidence type="ECO:0008006" key="4">
    <source>
        <dbReference type="Google" id="ProtNLM"/>
    </source>
</evidence>
<dbReference type="InterPro" id="IPR006212">
    <property type="entry name" value="Furin_repeat"/>
</dbReference>
<name>Q22DP5_TETTS</name>
<dbReference type="InParanoid" id="Q22DP5"/>
<dbReference type="RefSeq" id="XP_001031072.2">
    <property type="nucleotide sequence ID" value="XM_001031072.2"/>
</dbReference>
<dbReference type="Gene3D" id="2.10.220.10">
    <property type="entry name" value="Hormone Receptor, Insulin-like Growth Factor Receptor 1, Chain A, domain 2"/>
    <property type="match status" value="1"/>
</dbReference>
<dbReference type="SUPFAM" id="SSF57184">
    <property type="entry name" value="Growth factor receptor domain"/>
    <property type="match status" value="1"/>
</dbReference>
<dbReference type="EMBL" id="GG662503">
    <property type="protein sequence ID" value="EAR83409.2"/>
    <property type="molecule type" value="Genomic_DNA"/>
</dbReference>
<dbReference type="SMART" id="SM00261">
    <property type="entry name" value="FU"/>
    <property type="match status" value="2"/>
</dbReference>
<dbReference type="OrthoDB" id="290881at2759"/>
<sequence>MKIKQVFFFLQTIIYSCLSFEQLPINLMNMSVLFIKETNSILYINSSNSTQYSMMDEQGRIMKSYSLNAFYITEGSFIGYFIIDNKLYLTQFGQTNYFIIDLALLDQSSSGFIQQNSYPTLKFPCVRYQVLKIGQMFYLMCSEVNDSKNNYIVSSPTFSDLFNSNSITRITQNIPTLNTYCNSNYFIILGNLMLLDDGNYYAIDTPELNQNMQLISKKWQIYALGRVQIVKIQIANNQIKVLQKINNQLGINYSDIIDFQNKSFIIIVKKDSFIVYDVETLNLIKNIEHISFNQLNYFQHKNFIIYGDSLYEFTYNHKSGQLDMKYSQLDQSYSIYNFKFQYRYRFGYGLTYIATICTQNCINQLNSIQQLFNFIPGCSEYLDSNKQNCKACNSNYQLSNGICIVTCGLGYYEKDGVCIQCDQSCQTCNGTLPTNCLICQDGLYYHQDNLCKVCDTRNGYMVVSQSCICQDGYQLDDQKCVQLYLSYNSGTFSQSVVNQVTQQAQISSKVAFASTTFLSSVNNYQWYNLLQAKLSSSCKHSSSIINIWSTKCNQRLMSIQLVLKIEFVCFYKLKQK</sequence>
<dbReference type="PROSITE" id="PS51257">
    <property type="entry name" value="PROKAR_LIPOPROTEIN"/>
    <property type="match status" value="1"/>
</dbReference>
<feature type="chain" id="PRO_5004201073" description="Transmembrane protein" evidence="1">
    <location>
        <begin position="20"/>
        <end position="576"/>
    </location>
</feature>
<dbReference type="CDD" id="cd00064">
    <property type="entry name" value="FU"/>
    <property type="match status" value="2"/>
</dbReference>
<dbReference type="HOGENOM" id="CLU_1047587_0_0_1"/>
<keyword evidence="1" id="KW-0732">Signal</keyword>
<organism evidence="2 3">
    <name type="scientific">Tetrahymena thermophila (strain SB210)</name>
    <dbReference type="NCBI Taxonomy" id="312017"/>
    <lineage>
        <taxon>Eukaryota</taxon>
        <taxon>Sar</taxon>
        <taxon>Alveolata</taxon>
        <taxon>Ciliophora</taxon>
        <taxon>Intramacronucleata</taxon>
        <taxon>Oligohymenophorea</taxon>
        <taxon>Hymenostomatida</taxon>
        <taxon>Tetrahymenina</taxon>
        <taxon>Tetrahymenidae</taxon>
        <taxon>Tetrahymena</taxon>
    </lineage>
</organism>
<evidence type="ECO:0000313" key="2">
    <source>
        <dbReference type="EMBL" id="EAR83409.2"/>
    </source>
</evidence>
<dbReference type="GeneID" id="7834575"/>
<evidence type="ECO:0000256" key="1">
    <source>
        <dbReference type="SAM" id="SignalP"/>
    </source>
</evidence>
<reference evidence="3" key="1">
    <citation type="journal article" date="2006" name="PLoS Biol.">
        <title>Macronuclear genome sequence of the ciliate Tetrahymena thermophila, a model eukaryote.</title>
        <authorList>
            <person name="Eisen J.A."/>
            <person name="Coyne R.S."/>
            <person name="Wu M."/>
            <person name="Wu D."/>
            <person name="Thiagarajan M."/>
            <person name="Wortman J.R."/>
            <person name="Badger J.H."/>
            <person name="Ren Q."/>
            <person name="Amedeo P."/>
            <person name="Jones K.M."/>
            <person name="Tallon L.J."/>
            <person name="Delcher A.L."/>
            <person name="Salzberg S.L."/>
            <person name="Silva J.C."/>
            <person name="Haas B.J."/>
            <person name="Majoros W.H."/>
            <person name="Farzad M."/>
            <person name="Carlton J.M."/>
            <person name="Smith R.K. Jr."/>
            <person name="Garg J."/>
            <person name="Pearlman R.E."/>
            <person name="Karrer K.M."/>
            <person name="Sun L."/>
            <person name="Manning G."/>
            <person name="Elde N.C."/>
            <person name="Turkewitz A.P."/>
            <person name="Asai D.J."/>
            <person name="Wilkes D.E."/>
            <person name="Wang Y."/>
            <person name="Cai H."/>
            <person name="Collins K."/>
            <person name="Stewart B.A."/>
            <person name="Lee S.R."/>
            <person name="Wilamowska K."/>
            <person name="Weinberg Z."/>
            <person name="Ruzzo W.L."/>
            <person name="Wloga D."/>
            <person name="Gaertig J."/>
            <person name="Frankel J."/>
            <person name="Tsao C.-C."/>
            <person name="Gorovsky M.A."/>
            <person name="Keeling P.J."/>
            <person name="Waller R.F."/>
            <person name="Patron N.J."/>
            <person name="Cherry J.M."/>
            <person name="Stover N.A."/>
            <person name="Krieger C.J."/>
            <person name="del Toro C."/>
            <person name="Ryder H.F."/>
            <person name="Williamson S.C."/>
            <person name="Barbeau R.A."/>
            <person name="Hamilton E.P."/>
            <person name="Orias E."/>
        </authorList>
    </citation>
    <scope>NUCLEOTIDE SEQUENCE [LARGE SCALE GENOMIC DNA]</scope>
    <source>
        <strain evidence="3">SB210</strain>
    </source>
</reference>